<dbReference type="EMBL" id="ML738631">
    <property type="protein sequence ID" value="KAE8162269.1"/>
    <property type="molecule type" value="Genomic_DNA"/>
</dbReference>
<gene>
    <name evidence="1" type="ORF">BDV40DRAFT_164999</name>
</gene>
<evidence type="ECO:0000313" key="1">
    <source>
        <dbReference type="EMBL" id="KAE8162269.1"/>
    </source>
</evidence>
<accession>A0A5N6UUF8</accession>
<reference evidence="1 2" key="1">
    <citation type="submission" date="2019-04" db="EMBL/GenBank/DDBJ databases">
        <title>Friends and foes A comparative genomics study of 23 Aspergillus species from section Flavi.</title>
        <authorList>
            <consortium name="DOE Joint Genome Institute"/>
            <person name="Kjaerbolling I."/>
            <person name="Vesth T."/>
            <person name="Frisvad J.C."/>
            <person name="Nybo J.L."/>
            <person name="Theobald S."/>
            <person name="Kildgaard S."/>
            <person name="Isbrandt T."/>
            <person name="Kuo A."/>
            <person name="Sato A."/>
            <person name="Lyhne E.K."/>
            <person name="Kogle M.E."/>
            <person name="Wiebenga A."/>
            <person name="Kun R.S."/>
            <person name="Lubbers R.J."/>
            <person name="Makela M.R."/>
            <person name="Barry K."/>
            <person name="Chovatia M."/>
            <person name="Clum A."/>
            <person name="Daum C."/>
            <person name="Haridas S."/>
            <person name="He G."/>
            <person name="LaButti K."/>
            <person name="Lipzen A."/>
            <person name="Mondo S."/>
            <person name="Riley R."/>
            <person name="Salamov A."/>
            <person name="Simmons B.A."/>
            <person name="Magnuson J.K."/>
            <person name="Henrissat B."/>
            <person name="Mortensen U.H."/>
            <person name="Larsen T.O."/>
            <person name="Devries R.P."/>
            <person name="Grigoriev I.V."/>
            <person name="Machida M."/>
            <person name="Baker S.E."/>
            <person name="Andersen M.R."/>
        </authorList>
    </citation>
    <scope>NUCLEOTIDE SEQUENCE [LARGE SCALE GENOMIC DNA]</scope>
    <source>
        <strain evidence="1 2">CBS 117626</strain>
    </source>
</reference>
<dbReference type="AlphaFoldDB" id="A0A5N6UUF8"/>
<proteinExistence type="predicted"/>
<name>A0A5N6UUF8_ASPTM</name>
<organism evidence="1 2">
    <name type="scientific">Aspergillus tamarii</name>
    <dbReference type="NCBI Taxonomy" id="41984"/>
    <lineage>
        <taxon>Eukaryota</taxon>
        <taxon>Fungi</taxon>
        <taxon>Dikarya</taxon>
        <taxon>Ascomycota</taxon>
        <taxon>Pezizomycotina</taxon>
        <taxon>Eurotiomycetes</taxon>
        <taxon>Eurotiomycetidae</taxon>
        <taxon>Eurotiales</taxon>
        <taxon>Aspergillaceae</taxon>
        <taxon>Aspergillus</taxon>
        <taxon>Aspergillus subgen. Circumdati</taxon>
    </lineage>
</organism>
<keyword evidence="2" id="KW-1185">Reference proteome</keyword>
<dbReference type="Proteomes" id="UP000326950">
    <property type="component" value="Unassembled WGS sequence"/>
</dbReference>
<sequence length="80" mass="9096">MDVLTRFQPHTSLIRPQIDEIVEASDPPAIVLKHLDDNLMNASATQKLTKREVKYVAERILEAPAVIHNYNYMLTPIALL</sequence>
<evidence type="ECO:0000313" key="2">
    <source>
        <dbReference type="Proteomes" id="UP000326950"/>
    </source>
</evidence>
<protein>
    <submittedName>
        <fullName evidence="1">Uncharacterized protein</fullName>
    </submittedName>
</protein>
<dbReference type="OrthoDB" id="5979581at2759"/>